<feature type="region of interest" description="Disordered" evidence="1">
    <location>
        <begin position="81"/>
        <end position="104"/>
    </location>
</feature>
<keyword evidence="2" id="KW-1185">Reference proteome</keyword>
<feature type="compositionally biased region" description="Polar residues" evidence="1">
    <location>
        <begin position="320"/>
        <end position="331"/>
    </location>
</feature>
<feature type="compositionally biased region" description="Basic and acidic residues" evidence="1">
    <location>
        <begin position="81"/>
        <end position="96"/>
    </location>
</feature>
<dbReference type="GeneID" id="108666801"/>
<dbReference type="KEGG" id="hazt:108666801"/>
<feature type="compositionally biased region" description="Basic residues" evidence="1">
    <location>
        <begin position="840"/>
        <end position="851"/>
    </location>
</feature>
<evidence type="ECO:0000313" key="2">
    <source>
        <dbReference type="Proteomes" id="UP000694843"/>
    </source>
</evidence>
<feature type="region of interest" description="Disordered" evidence="1">
    <location>
        <begin position="315"/>
        <end position="350"/>
    </location>
</feature>
<accession>A0A8B7N6H3</accession>
<proteinExistence type="predicted"/>
<feature type="compositionally biased region" description="Basic residues" evidence="1">
    <location>
        <begin position="273"/>
        <end position="283"/>
    </location>
</feature>
<feature type="compositionally biased region" description="Polar residues" evidence="1">
    <location>
        <begin position="403"/>
        <end position="414"/>
    </location>
</feature>
<feature type="compositionally biased region" description="Polar residues" evidence="1">
    <location>
        <begin position="173"/>
        <end position="185"/>
    </location>
</feature>
<feature type="region of interest" description="Disordered" evidence="1">
    <location>
        <begin position="173"/>
        <end position="194"/>
    </location>
</feature>
<feature type="compositionally biased region" description="Basic and acidic residues" evidence="1">
    <location>
        <begin position="507"/>
        <end position="526"/>
    </location>
</feature>
<sequence>MSDISLPSRVMCSTSKLDLDSSFHYNPYVGTSDDSFLLPPPTSLKSEYLWENYPYVLGKSDWQALSITPSVERRKHCANGRMDEAHEDSSAAHREGGGNCPIVETAGRRRNLDDYAREVGNLNRPYVMRDSNEISRDFRKRLGCLSDQEPEDNLRKFAQFNQLLSKVSESDSSNDEVFTHNTPISNRRRGSKKSITEKVTRALRRDASKVWHSDRAKVKSYPRCERLLSAPTESSQQSAKALNGLQVLHRTRDTSRKWEQRASANTTNGLSSVHKRPRSKHRRLLDDSVQPTTAHLGVGMTALQADFSEDCVPNREKMKSTNGSRQMSVKSDTAMGCRKKEPNVKKRNSPCRRTNYDLDVIPWTARKKWTKYPVEKMLLDASRHKDLRKESSGSFSPKLLEPRSSNWDQRNYNRSRYGPSLQGSVQPPTEATHFENDVRNQLRDFEIGKKAAMTREPRTSWETRIDSGARKTGEPVPKRQPCSKGSIDKRSPGSCTSRFNRNAARSENQDRHEGDDQHMISSREDSLRIHHVQRSSACREECDLLSAYLPLLFSHKCYLEKVAAFDKFRGLTAGTKKDFKAANVKNHELINSVDGRYFSKFNHIGATHQRNKETAEAAAKVSGCGEPSAPKLLSFISANEDLDETPLWDDRVASAATQTVIRSSNTGCQAIPFSVLSVGTQCDLADFRMEIRKVDKASQCGTIAENSCTRELQPENDCGLFDPRSAIPRAVPESGELTQRGKRYSLTGSTKDDAPRATMKLFVGSVSDRVKSLEATVGSPKIEMAFNASHYTLPTAIPKNCNDFEENRYRDFHTRREKESEVDSIDEVDELKERPLSKNSQRRQLKGKRRLKEVDSN</sequence>
<protein>
    <submittedName>
        <fullName evidence="3">Uncharacterized protein LOC108666801</fullName>
    </submittedName>
</protein>
<dbReference type="AlphaFoldDB" id="A0A8B7N6H3"/>
<reference evidence="3" key="1">
    <citation type="submission" date="2025-08" db="UniProtKB">
        <authorList>
            <consortium name="RefSeq"/>
        </authorList>
    </citation>
    <scope>IDENTIFICATION</scope>
    <source>
        <tissue evidence="3">Whole organism</tissue>
    </source>
</reference>
<feature type="compositionally biased region" description="Basic and acidic residues" evidence="1">
    <location>
        <begin position="432"/>
        <end position="477"/>
    </location>
</feature>
<name>A0A8B7N6H3_HYAAZ</name>
<feature type="region of interest" description="Disordered" evidence="1">
    <location>
        <begin position="385"/>
        <end position="526"/>
    </location>
</feature>
<dbReference type="RefSeq" id="XP_018009220.1">
    <property type="nucleotide sequence ID" value="XM_018153731.2"/>
</dbReference>
<gene>
    <name evidence="3" type="primary">LOC108666801</name>
</gene>
<evidence type="ECO:0000313" key="3">
    <source>
        <dbReference type="RefSeq" id="XP_018009220.1"/>
    </source>
</evidence>
<feature type="region of interest" description="Disordered" evidence="1">
    <location>
        <begin position="832"/>
        <end position="857"/>
    </location>
</feature>
<feature type="compositionally biased region" description="Polar residues" evidence="1">
    <location>
        <begin position="262"/>
        <end position="271"/>
    </location>
</feature>
<organism evidence="2 3">
    <name type="scientific">Hyalella azteca</name>
    <name type="common">Amphipod</name>
    <dbReference type="NCBI Taxonomy" id="294128"/>
    <lineage>
        <taxon>Eukaryota</taxon>
        <taxon>Metazoa</taxon>
        <taxon>Ecdysozoa</taxon>
        <taxon>Arthropoda</taxon>
        <taxon>Crustacea</taxon>
        <taxon>Multicrustacea</taxon>
        <taxon>Malacostraca</taxon>
        <taxon>Eumalacostraca</taxon>
        <taxon>Peracarida</taxon>
        <taxon>Amphipoda</taxon>
        <taxon>Senticaudata</taxon>
        <taxon>Talitrida</taxon>
        <taxon>Talitroidea</taxon>
        <taxon>Hyalellidae</taxon>
        <taxon>Hyalella</taxon>
    </lineage>
</organism>
<feature type="compositionally biased region" description="Polar residues" evidence="1">
    <location>
        <begin position="493"/>
        <end position="506"/>
    </location>
</feature>
<evidence type="ECO:0000256" key="1">
    <source>
        <dbReference type="SAM" id="MobiDB-lite"/>
    </source>
</evidence>
<feature type="region of interest" description="Disordered" evidence="1">
    <location>
        <begin position="252"/>
        <end position="284"/>
    </location>
</feature>
<dbReference type="Proteomes" id="UP000694843">
    <property type="component" value="Unplaced"/>
</dbReference>